<organism evidence="2 3">
    <name type="scientific">Clostridium paridis</name>
    <dbReference type="NCBI Taxonomy" id="2803863"/>
    <lineage>
        <taxon>Bacteria</taxon>
        <taxon>Bacillati</taxon>
        <taxon>Bacillota</taxon>
        <taxon>Clostridia</taxon>
        <taxon>Eubacteriales</taxon>
        <taxon>Clostridiaceae</taxon>
        <taxon>Clostridium</taxon>
    </lineage>
</organism>
<dbReference type="Gene3D" id="3.40.190.10">
    <property type="entry name" value="Periplasmic binding protein-like II"/>
    <property type="match status" value="2"/>
</dbReference>
<feature type="transmembrane region" description="Helical" evidence="1">
    <location>
        <begin position="7"/>
        <end position="25"/>
    </location>
</feature>
<dbReference type="Pfam" id="PF13416">
    <property type="entry name" value="SBP_bac_8"/>
    <property type="match status" value="1"/>
</dbReference>
<comment type="caution">
    <text evidence="2">The sequence shown here is derived from an EMBL/GenBank/DDBJ whole genome shotgun (WGS) entry which is preliminary data.</text>
</comment>
<dbReference type="Proteomes" id="UP000623681">
    <property type="component" value="Unassembled WGS sequence"/>
</dbReference>
<keyword evidence="1" id="KW-0812">Transmembrane</keyword>
<dbReference type="SUPFAM" id="SSF53850">
    <property type="entry name" value="Periplasmic binding protein-like II"/>
    <property type="match status" value="1"/>
</dbReference>
<evidence type="ECO:0000256" key="1">
    <source>
        <dbReference type="SAM" id="Phobius"/>
    </source>
</evidence>
<sequence length="444" mass="50913">MKRLKGYRFKYVIFFVFVGIISFVGCENNGEKSDYKSKESKEVTIKFLSNLPERTSGQGKLEQLLIDRYMEENPNVKVEVEAYQDEPYKQRFKAYAICNELPDIFFIWGQPSFFNPVMQGGYASELNLDYFYKNNFSEDSLKGFKMNDKLYGIPKSTDYMVLYCNKDVFSRLNLKIPSNYEELIDSCKKLRSSGINPIAMNMKDKWPMALLYQELVLMEGNNQALIYKAINGDIKFSGNETLKKAAEDLQELLEVNGDINLSTSEDYNLSMNLFTQEKAAMYYMGSWELGMYNNPALSDRFKKNITAIKFPQKNDNDEKGLIAWNGGGYAISAKSTVKDEAMKLLEYMMRADNWPKNGLEMGLIVPAQRYQGELDFKESPLQKELAKILSNSTSISGTSWHDSMTPDFKTVSEELSYELAAGIISPDNFLSQMDQEVTKEKINK</sequence>
<keyword evidence="3" id="KW-1185">Reference proteome</keyword>
<dbReference type="EMBL" id="JAESWA010000024">
    <property type="protein sequence ID" value="MBL4933397.1"/>
    <property type="molecule type" value="Genomic_DNA"/>
</dbReference>
<name>A0A937FJE5_9CLOT</name>
<evidence type="ECO:0000313" key="3">
    <source>
        <dbReference type="Proteomes" id="UP000623681"/>
    </source>
</evidence>
<dbReference type="PROSITE" id="PS51257">
    <property type="entry name" value="PROKAR_LIPOPROTEIN"/>
    <property type="match status" value="1"/>
</dbReference>
<reference evidence="2" key="1">
    <citation type="submission" date="2021-01" db="EMBL/GenBank/DDBJ databases">
        <title>Genome public.</title>
        <authorList>
            <person name="Liu C."/>
            <person name="Sun Q."/>
        </authorList>
    </citation>
    <scope>NUCLEOTIDE SEQUENCE</scope>
    <source>
        <strain evidence="2">YIM B02565</strain>
    </source>
</reference>
<dbReference type="InterPro" id="IPR050490">
    <property type="entry name" value="Bact_solute-bd_prot1"/>
</dbReference>
<proteinExistence type="predicted"/>
<protein>
    <submittedName>
        <fullName evidence="2">Extracellular solute-binding protein</fullName>
    </submittedName>
</protein>
<keyword evidence="1" id="KW-0472">Membrane</keyword>
<gene>
    <name evidence="2" type="ORF">JK634_16500</name>
</gene>
<accession>A0A937FJE5</accession>
<dbReference type="PANTHER" id="PTHR43649">
    <property type="entry name" value="ARABINOSE-BINDING PROTEIN-RELATED"/>
    <property type="match status" value="1"/>
</dbReference>
<dbReference type="InterPro" id="IPR006059">
    <property type="entry name" value="SBP"/>
</dbReference>
<dbReference type="RefSeq" id="WP_202768835.1">
    <property type="nucleotide sequence ID" value="NZ_JAESWA010000024.1"/>
</dbReference>
<dbReference type="AlphaFoldDB" id="A0A937FJE5"/>
<keyword evidence="1" id="KW-1133">Transmembrane helix</keyword>
<evidence type="ECO:0000313" key="2">
    <source>
        <dbReference type="EMBL" id="MBL4933397.1"/>
    </source>
</evidence>